<accession>C6M4A8</accession>
<feature type="chain" id="PRO_5002968880" description="Lipoprotein" evidence="1">
    <location>
        <begin position="18"/>
        <end position="156"/>
    </location>
</feature>
<evidence type="ECO:0000256" key="1">
    <source>
        <dbReference type="SAM" id="SignalP"/>
    </source>
</evidence>
<gene>
    <name evidence="2" type="ORF">NEISICOT_01351</name>
</gene>
<sequence length="156" mass="17519">MKNIGRFLAAATLTVFAASGCKSVLHKETSTPQGLCAIKENPHPPATIYYAKRSSLNPKMLMFIGEENDLAFLCGFGPQEKEWWHVLYDQTGVLQSAWLYDEHAGHVAIYERKKNGFNGGRLDDVSKNISEAEMLEILGMKSPYLSEEVKLLKKIR</sequence>
<feature type="signal peptide" evidence="1">
    <location>
        <begin position="1"/>
        <end position="17"/>
    </location>
</feature>
<protein>
    <recommendedName>
        <fullName evidence="4">Lipoprotein</fullName>
    </recommendedName>
</protein>
<keyword evidence="1" id="KW-0732">Signal</keyword>
<evidence type="ECO:0008006" key="4">
    <source>
        <dbReference type="Google" id="ProtNLM"/>
    </source>
</evidence>
<organism evidence="2 3">
    <name type="scientific">Neisseria sicca ATCC 29256</name>
    <dbReference type="NCBI Taxonomy" id="547045"/>
    <lineage>
        <taxon>Bacteria</taxon>
        <taxon>Pseudomonadati</taxon>
        <taxon>Pseudomonadota</taxon>
        <taxon>Betaproteobacteria</taxon>
        <taxon>Neisseriales</taxon>
        <taxon>Neisseriaceae</taxon>
        <taxon>Neisseria</taxon>
    </lineage>
</organism>
<reference evidence="2" key="1">
    <citation type="submission" date="2009-07" db="EMBL/GenBank/DDBJ databases">
        <authorList>
            <person name="Weinstock G."/>
            <person name="Sodergren E."/>
            <person name="Clifton S."/>
            <person name="Fulton L."/>
            <person name="Fulton B."/>
            <person name="Courtney L."/>
            <person name="Fronick C."/>
            <person name="Harrison M."/>
            <person name="Strong C."/>
            <person name="Farmer C."/>
            <person name="Delahaunty K."/>
            <person name="Markovic C."/>
            <person name="Hall O."/>
            <person name="Minx P."/>
            <person name="Tomlinson C."/>
            <person name="Mitreva M."/>
            <person name="Nelson J."/>
            <person name="Hou S."/>
            <person name="Wollam A."/>
            <person name="Pepin K.H."/>
            <person name="Johnson M."/>
            <person name="Bhonagiri V."/>
            <person name="Nash W.E."/>
            <person name="Warren W."/>
            <person name="Chinwalla A."/>
            <person name="Mardis E.R."/>
            <person name="Wilson R.K."/>
        </authorList>
    </citation>
    <scope>NUCLEOTIDE SEQUENCE [LARGE SCALE GENOMIC DNA]</scope>
    <source>
        <strain evidence="2">ATCC 29256</strain>
    </source>
</reference>
<dbReference type="RefSeq" id="WP_003757565.1">
    <property type="nucleotide sequence ID" value="NZ_ACKO02000006.1"/>
</dbReference>
<keyword evidence="3" id="KW-1185">Reference proteome</keyword>
<evidence type="ECO:0000313" key="2">
    <source>
        <dbReference type="EMBL" id="EET45021.1"/>
    </source>
</evidence>
<evidence type="ECO:0000313" key="3">
    <source>
        <dbReference type="Proteomes" id="UP000005365"/>
    </source>
</evidence>
<dbReference type="EMBL" id="ACKO02000006">
    <property type="protein sequence ID" value="EET45021.1"/>
    <property type="molecule type" value="Genomic_DNA"/>
</dbReference>
<comment type="caution">
    <text evidence="2">The sequence shown here is derived from an EMBL/GenBank/DDBJ whole genome shotgun (WGS) entry which is preliminary data.</text>
</comment>
<dbReference type="AlphaFoldDB" id="C6M4A8"/>
<name>C6M4A8_NEISI</name>
<dbReference type="PROSITE" id="PS51257">
    <property type="entry name" value="PROKAR_LIPOPROTEIN"/>
    <property type="match status" value="1"/>
</dbReference>
<proteinExistence type="predicted"/>
<dbReference type="Proteomes" id="UP000005365">
    <property type="component" value="Unassembled WGS sequence"/>
</dbReference>